<evidence type="ECO:0000313" key="1">
    <source>
        <dbReference type="EMBL" id="MCI84671.1"/>
    </source>
</evidence>
<proteinExistence type="predicted"/>
<feature type="non-terminal residue" evidence="1">
    <location>
        <position position="38"/>
    </location>
</feature>
<name>A0A392VCJ9_9FABA</name>
<accession>A0A392VCJ9</accession>
<dbReference type="EMBL" id="LXQA011096487">
    <property type="protein sequence ID" value="MCI84671.1"/>
    <property type="molecule type" value="Genomic_DNA"/>
</dbReference>
<comment type="caution">
    <text evidence="1">The sequence shown here is derived from an EMBL/GenBank/DDBJ whole genome shotgun (WGS) entry which is preliminary data.</text>
</comment>
<keyword evidence="2" id="KW-1185">Reference proteome</keyword>
<organism evidence="1 2">
    <name type="scientific">Trifolium medium</name>
    <dbReference type="NCBI Taxonomy" id="97028"/>
    <lineage>
        <taxon>Eukaryota</taxon>
        <taxon>Viridiplantae</taxon>
        <taxon>Streptophyta</taxon>
        <taxon>Embryophyta</taxon>
        <taxon>Tracheophyta</taxon>
        <taxon>Spermatophyta</taxon>
        <taxon>Magnoliopsida</taxon>
        <taxon>eudicotyledons</taxon>
        <taxon>Gunneridae</taxon>
        <taxon>Pentapetalae</taxon>
        <taxon>rosids</taxon>
        <taxon>fabids</taxon>
        <taxon>Fabales</taxon>
        <taxon>Fabaceae</taxon>
        <taxon>Papilionoideae</taxon>
        <taxon>50 kb inversion clade</taxon>
        <taxon>NPAAA clade</taxon>
        <taxon>Hologalegina</taxon>
        <taxon>IRL clade</taxon>
        <taxon>Trifolieae</taxon>
        <taxon>Trifolium</taxon>
    </lineage>
</organism>
<protein>
    <submittedName>
        <fullName evidence="1">Uncharacterized protein</fullName>
    </submittedName>
</protein>
<evidence type="ECO:0000313" key="2">
    <source>
        <dbReference type="Proteomes" id="UP000265520"/>
    </source>
</evidence>
<reference evidence="1 2" key="1">
    <citation type="journal article" date="2018" name="Front. Plant Sci.">
        <title>Red Clover (Trifolium pratense) and Zigzag Clover (T. medium) - A Picture of Genomic Similarities and Differences.</title>
        <authorList>
            <person name="Dluhosova J."/>
            <person name="Istvanek J."/>
            <person name="Nedelnik J."/>
            <person name="Repkova J."/>
        </authorList>
    </citation>
    <scope>NUCLEOTIDE SEQUENCE [LARGE SCALE GENOMIC DNA]</scope>
    <source>
        <strain evidence="2">cv. 10/8</strain>
        <tissue evidence="1">Leaf</tissue>
    </source>
</reference>
<sequence length="38" mass="4300">MNSSPPLAVEWFSFLTLEDQAKLSPHQWLSVQMPSVVV</sequence>
<dbReference type="AlphaFoldDB" id="A0A392VCJ9"/>
<dbReference type="Proteomes" id="UP000265520">
    <property type="component" value="Unassembled WGS sequence"/>
</dbReference>